<reference evidence="1 2" key="1">
    <citation type="submission" date="2024-05" db="EMBL/GenBank/DDBJ databases">
        <title>Genome sequencing and assembly of Indian major carp, Cirrhinus mrigala (Hamilton, 1822).</title>
        <authorList>
            <person name="Mohindra V."/>
            <person name="Chowdhury L.M."/>
            <person name="Lal K."/>
            <person name="Jena J.K."/>
        </authorList>
    </citation>
    <scope>NUCLEOTIDE SEQUENCE [LARGE SCALE GENOMIC DNA]</scope>
    <source>
        <strain evidence="1">CM1030</strain>
        <tissue evidence="1">Blood</tissue>
    </source>
</reference>
<accession>A0ABD0PK00</accession>
<protein>
    <submittedName>
        <fullName evidence="1">Uncharacterized protein</fullName>
    </submittedName>
</protein>
<proteinExistence type="predicted"/>
<dbReference type="AlphaFoldDB" id="A0ABD0PK00"/>
<sequence length="282" mass="31946">HSQYRMEKQTEAVDGQEEKLEQALLDECKPLLRNILIHWEPKEKEVSCSKPEPFTTDEPESSDLDDATACLILKWALKSLTESPYDDSSTLAILKWVISIIPPRTRIVDAILMDEGIRKDFLRLYHQTCEHAAEEHRSAMDTLQLFSRVMLQLLEAHSTSLNGVHQTVIRTCLPTNTDDGAKKGKVAIIQHNSPSQSFPLWRNSFLATSVIELSSSADKMFVLLTEAGLKLLSLYIYELWSGARSPDLLLTHARLLCNRTGFRKHKSHILHICKDILSAVDS</sequence>
<gene>
    <name evidence="1" type="ORF">M9458_029689</name>
</gene>
<organism evidence="1 2">
    <name type="scientific">Cirrhinus mrigala</name>
    <name type="common">Mrigala</name>
    <dbReference type="NCBI Taxonomy" id="683832"/>
    <lineage>
        <taxon>Eukaryota</taxon>
        <taxon>Metazoa</taxon>
        <taxon>Chordata</taxon>
        <taxon>Craniata</taxon>
        <taxon>Vertebrata</taxon>
        <taxon>Euteleostomi</taxon>
        <taxon>Actinopterygii</taxon>
        <taxon>Neopterygii</taxon>
        <taxon>Teleostei</taxon>
        <taxon>Ostariophysi</taxon>
        <taxon>Cypriniformes</taxon>
        <taxon>Cyprinidae</taxon>
        <taxon>Labeoninae</taxon>
        <taxon>Labeonini</taxon>
        <taxon>Cirrhinus</taxon>
    </lineage>
</organism>
<dbReference type="Proteomes" id="UP001529510">
    <property type="component" value="Unassembled WGS sequence"/>
</dbReference>
<dbReference type="EMBL" id="JAMKFB020000015">
    <property type="protein sequence ID" value="KAL0173721.1"/>
    <property type="molecule type" value="Genomic_DNA"/>
</dbReference>
<keyword evidence="2" id="KW-1185">Reference proteome</keyword>
<name>A0ABD0PK00_CIRMR</name>
<comment type="caution">
    <text evidence="1">The sequence shown here is derived from an EMBL/GenBank/DDBJ whole genome shotgun (WGS) entry which is preliminary data.</text>
</comment>
<feature type="non-terminal residue" evidence="1">
    <location>
        <position position="1"/>
    </location>
</feature>
<evidence type="ECO:0000313" key="1">
    <source>
        <dbReference type="EMBL" id="KAL0173721.1"/>
    </source>
</evidence>
<evidence type="ECO:0000313" key="2">
    <source>
        <dbReference type="Proteomes" id="UP001529510"/>
    </source>
</evidence>